<dbReference type="Gene3D" id="2.150.10.10">
    <property type="entry name" value="Serralysin-like metalloprotease, C-terminal"/>
    <property type="match status" value="1"/>
</dbReference>
<gene>
    <name evidence="1" type="ORF">JJB09_03100</name>
</gene>
<evidence type="ECO:0000313" key="2">
    <source>
        <dbReference type="Proteomes" id="UP000633219"/>
    </source>
</evidence>
<reference evidence="1" key="1">
    <citation type="submission" date="2021-01" db="EMBL/GenBank/DDBJ databases">
        <title>Rhizobium sp. strain KVB221 16S ribosomal RNA gene Genome sequencing and assembly.</title>
        <authorList>
            <person name="Kang M."/>
        </authorList>
    </citation>
    <scope>NUCLEOTIDE SEQUENCE</scope>
    <source>
        <strain evidence="1">KVB221</strain>
    </source>
</reference>
<protein>
    <recommendedName>
        <fullName evidence="3">Calcium-binding protein</fullName>
    </recommendedName>
</protein>
<dbReference type="InterPro" id="IPR011049">
    <property type="entry name" value="Serralysin-like_metalloprot_C"/>
</dbReference>
<dbReference type="GO" id="GO:0005509">
    <property type="term" value="F:calcium ion binding"/>
    <property type="evidence" value="ECO:0007669"/>
    <property type="project" value="InterPro"/>
</dbReference>
<dbReference type="AlphaFoldDB" id="A0A936YIT6"/>
<organism evidence="1 2">
    <name type="scientific">Rhizobium setariae</name>
    <dbReference type="NCBI Taxonomy" id="2801340"/>
    <lineage>
        <taxon>Bacteria</taxon>
        <taxon>Pseudomonadati</taxon>
        <taxon>Pseudomonadota</taxon>
        <taxon>Alphaproteobacteria</taxon>
        <taxon>Hyphomicrobiales</taxon>
        <taxon>Rhizobiaceae</taxon>
        <taxon>Rhizobium/Agrobacterium group</taxon>
        <taxon>Rhizobium</taxon>
    </lineage>
</organism>
<dbReference type="SUPFAM" id="SSF51120">
    <property type="entry name" value="beta-Roll"/>
    <property type="match status" value="1"/>
</dbReference>
<dbReference type="InterPro" id="IPR001343">
    <property type="entry name" value="Hemolysn_Ca-bd"/>
</dbReference>
<name>A0A936YIT6_9HYPH</name>
<accession>A0A936YIT6</accession>
<keyword evidence="2" id="KW-1185">Reference proteome</keyword>
<sequence>MLQIHPITGEITVAYSMTTSDTAYVLGKNASITTTSADALYQASGVSNNLVVVKGHIAGGTADLDSAVTLSGKDSEIRIGKTGAIGADTGIELGGFDQLVVNHGRIDASGFGIWAQSNGTIENYGRISGDQNGFISGGVHSVSVFNGEGARITSQVAAVQFSGTYDTASHFTNEGLIDGPWAFSSAYGNETVINHGRMKGSITMGEGNDTFDNRGGSVDHEISGQKGDDRLITDDANVHLKEELNEGSDTVLATVSYKLTPNVENLVLRGKTDINGIGTDADNSLTGNNGDNRLKGLAGFDSLNGARGNDIMTGGAGADLFLFAKGGGRDVITDFASGADHIDLGGQDVIADFNDMIDNHVTASHGDLVIHMGKDTLTLEDTDIKDLSWQDFYF</sequence>
<evidence type="ECO:0000313" key="1">
    <source>
        <dbReference type="EMBL" id="MBL0371005.1"/>
    </source>
</evidence>
<proteinExistence type="predicted"/>
<dbReference type="EMBL" id="JAEQNC010000002">
    <property type="protein sequence ID" value="MBL0371005.1"/>
    <property type="molecule type" value="Genomic_DNA"/>
</dbReference>
<comment type="caution">
    <text evidence="1">The sequence shown here is derived from an EMBL/GenBank/DDBJ whole genome shotgun (WGS) entry which is preliminary data.</text>
</comment>
<evidence type="ECO:0008006" key="3">
    <source>
        <dbReference type="Google" id="ProtNLM"/>
    </source>
</evidence>
<dbReference type="Proteomes" id="UP000633219">
    <property type="component" value="Unassembled WGS sequence"/>
</dbReference>
<dbReference type="RefSeq" id="WP_201652965.1">
    <property type="nucleotide sequence ID" value="NZ_JAEQNC010000002.1"/>
</dbReference>
<dbReference type="Pfam" id="PF00353">
    <property type="entry name" value="HemolysinCabind"/>
    <property type="match status" value="1"/>
</dbReference>
<dbReference type="PRINTS" id="PR00313">
    <property type="entry name" value="CABNDNGRPT"/>
</dbReference>